<comment type="similarity">
    <text evidence="8 9">Belongs to the TRAP transporter small permease family.</text>
</comment>
<evidence type="ECO:0000313" key="12">
    <source>
        <dbReference type="Proteomes" id="UP001652542"/>
    </source>
</evidence>
<evidence type="ECO:0000256" key="8">
    <source>
        <dbReference type="ARBA" id="ARBA00038436"/>
    </source>
</evidence>
<name>A0ABT2ZGE5_9RHOB</name>
<keyword evidence="5 9" id="KW-0812">Transmembrane</keyword>
<keyword evidence="2 9" id="KW-0813">Transport</keyword>
<evidence type="ECO:0000256" key="2">
    <source>
        <dbReference type="ARBA" id="ARBA00022448"/>
    </source>
</evidence>
<keyword evidence="12" id="KW-1185">Reference proteome</keyword>
<evidence type="ECO:0000256" key="3">
    <source>
        <dbReference type="ARBA" id="ARBA00022475"/>
    </source>
</evidence>
<dbReference type="InterPro" id="IPR007387">
    <property type="entry name" value="TRAP_DctQ"/>
</dbReference>
<comment type="caution">
    <text evidence="11">The sequence shown here is derived from an EMBL/GenBank/DDBJ whole genome shotgun (WGS) entry which is preliminary data.</text>
</comment>
<sequence length="180" mass="19679">MAEADPNSGILRRTLDRIYTAASAVAALCLIGILVVIVVQMCARWFAFTFPGSSEYAGYLMATASFLAFASALNSGAHIRVGLALTALGRHRYWGELWCLVIASAASTYLAWYAVRLVYWSWKLKDVSQGQDAMHLWIVQTPMAFGACLLAVAFADNLVTLILTGRDNIRETLADQSHAE</sequence>
<evidence type="ECO:0000256" key="5">
    <source>
        <dbReference type="ARBA" id="ARBA00022692"/>
    </source>
</evidence>
<reference evidence="11 12" key="1">
    <citation type="submission" date="2022-10" db="EMBL/GenBank/DDBJ databases">
        <title>Defluviimonas sp. nov., isolated from ocean surface water.</title>
        <authorList>
            <person name="He W."/>
            <person name="Wang L."/>
            <person name="Zhang D.-F."/>
        </authorList>
    </citation>
    <scope>NUCLEOTIDE SEQUENCE [LARGE SCALE GENOMIC DNA]</scope>
    <source>
        <strain evidence="11 12">WL0002</strain>
    </source>
</reference>
<dbReference type="EMBL" id="JAOWKY010000005">
    <property type="protein sequence ID" value="MCV2870212.1"/>
    <property type="molecule type" value="Genomic_DNA"/>
</dbReference>
<dbReference type="Pfam" id="PF04290">
    <property type="entry name" value="DctQ"/>
    <property type="match status" value="1"/>
</dbReference>
<feature type="transmembrane region" description="Helical" evidence="9">
    <location>
        <begin position="59"/>
        <end position="85"/>
    </location>
</feature>
<feature type="transmembrane region" description="Helical" evidence="9">
    <location>
        <begin position="97"/>
        <end position="122"/>
    </location>
</feature>
<evidence type="ECO:0000256" key="6">
    <source>
        <dbReference type="ARBA" id="ARBA00022989"/>
    </source>
</evidence>
<proteinExistence type="inferred from homology"/>
<keyword evidence="4 9" id="KW-0997">Cell inner membrane</keyword>
<dbReference type="InterPro" id="IPR055348">
    <property type="entry name" value="DctQ"/>
</dbReference>
<dbReference type="PANTHER" id="PTHR35011">
    <property type="entry name" value="2,3-DIKETO-L-GULONATE TRAP TRANSPORTER SMALL PERMEASE PROTEIN YIAM"/>
    <property type="match status" value="1"/>
</dbReference>
<accession>A0ABT2ZGE5</accession>
<organism evidence="11 12">
    <name type="scientific">Albidovulum marisflavi</name>
    <dbReference type="NCBI Taxonomy" id="2984159"/>
    <lineage>
        <taxon>Bacteria</taxon>
        <taxon>Pseudomonadati</taxon>
        <taxon>Pseudomonadota</taxon>
        <taxon>Alphaproteobacteria</taxon>
        <taxon>Rhodobacterales</taxon>
        <taxon>Paracoccaceae</taxon>
        <taxon>Albidovulum</taxon>
    </lineage>
</organism>
<dbReference type="PANTHER" id="PTHR35011:SF10">
    <property type="entry name" value="TRAP TRANSPORTER SMALL PERMEASE PROTEIN"/>
    <property type="match status" value="1"/>
</dbReference>
<dbReference type="RefSeq" id="WP_263735886.1">
    <property type="nucleotide sequence ID" value="NZ_JAOWKY010000005.1"/>
</dbReference>
<dbReference type="Proteomes" id="UP001652542">
    <property type="component" value="Unassembled WGS sequence"/>
</dbReference>
<gene>
    <name evidence="11" type="ORF">OEW28_16420</name>
</gene>
<comment type="subunit">
    <text evidence="9">The complex comprises the extracytoplasmic solute receptor protein and the two transmembrane proteins.</text>
</comment>
<evidence type="ECO:0000256" key="4">
    <source>
        <dbReference type="ARBA" id="ARBA00022519"/>
    </source>
</evidence>
<feature type="transmembrane region" description="Helical" evidence="9">
    <location>
        <begin position="21"/>
        <end position="47"/>
    </location>
</feature>
<protein>
    <recommendedName>
        <fullName evidence="9">TRAP transporter small permease protein</fullName>
    </recommendedName>
</protein>
<feature type="domain" description="Tripartite ATP-independent periplasmic transporters DctQ component" evidence="10">
    <location>
        <begin position="33"/>
        <end position="162"/>
    </location>
</feature>
<keyword evidence="7 9" id="KW-0472">Membrane</keyword>
<comment type="subcellular location">
    <subcellularLocation>
        <location evidence="1 9">Cell inner membrane</location>
        <topology evidence="1 9">Multi-pass membrane protein</topology>
    </subcellularLocation>
</comment>
<feature type="transmembrane region" description="Helical" evidence="9">
    <location>
        <begin position="142"/>
        <end position="163"/>
    </location>
</feature>
<evidence type="ECO:0000256" key="9">
    <source>
        <dbReference type="RuleBase" id="RU369079"/>
    </source>
</evidence>
<evidence type="ECO:0000256" key="1">
    <source>
        <dbReference type="ARBA" id="ARBA00004429"/>
    </source>
</evidence>
<evidence type="ECO:0000259" key="10">
    <source>
        <dbReference type="Pfam" id="PF04290"/>
    </source>
</evidence>
<keyword evidence="6 9" id="KW-1133">Transmembrane helix</keyword>
<comment type="function">
    <text evidence="9">Part of the tripartite ATP-independent periplasmic (TRAP) transport system.</text>
</comment>
<evidence type="ECO:0000313" key="11">
    <source>
        <dbReference type="EMBL" id="MCV2870212.1"/>
    </source>
</evidence>
<keyword evidence="3" id="KW-1003">Cell membrane</keyword>
<evidence type="ECO:0000256" key="7">
    <source>
        <dbReference type="ARBA" id="ARBA00023136"/>
    </source>
</evidence>